<protein>
    <submittedName>
        <fullName evidence="2">Uncharacterized protein</fullName>
    </submittedName>
</protein>
<evidence type="ECO:0000256" key="1">
    <source>
        <dbReference type="SAM" id="MobiDB-lite"/>
    </source>
</evidence>
<accession>A0A6H5G7G5</accession>
<dbReference type="AlphaFoldDB" id="A0A6H5G7G5"/>
<reference evidence="2 3" key="1">
    <citation type="submission" date="2020-02" db="EMBL/GenBank/DDBJ databases">
        <authorList>
            <person name="Ferguson B K."/>
        </authorList>
    </citation>
    <scope>NUCLEOTIDE SEQUENCE [LARGE SCALE GENOMIC DNA]</scope>
</reference>
<evidence type="ECO:0000313" key="3">
    <source>
        <dbReference type="Proteomes" id="UP000479000"/>
    </source>
</evidence>
<evidence type="ECO:0000313" key="2">
    <source>
        <dbReference type="EMBL" id="CAA9998527.1"/>
    </source>
</evidence>
<dbReference type="EMBL" id="CADCXU010007183">
    <property type="protein sequence ID" value="CAA9998527.1"/>
    <property type="molecule type" value="Genomic_DNA"/>
</dbReference>
<feature type="compositionally biased region" description="Polar residues" evidence="1">
    <location>
        <begin position="27"/>
        <end position="44"/>
    </location>
</feature>
<keyword evidence="3" id="KW-1185">Reference proteome</keyword>
<feature type="non-terminal residue" evidence="2">
    <location>
        <position position="1"/>
    </location>
</feature>
<sequence>PLHRRKLHDGSFQIRSKSQQCRKTRSHSSSVRSAFNTRPLSSSGARYDSRSDQRLPNQPSNHANWPLPAAWQSPMVC</sequence>
<proteinExistence type="predicted"/>
<feature type="region of interest" description="Disordered" evidence="1">
    <location>
        <begin position="1"/>
        <end position="77"/>
    </location>
</feature>
<organism evidence="2 3">
    <name type="scientific">Nesidiocoris tenuis</name>
    <dbReference type="NCBI Taxonomy" id="355587"/>
    <lineage>
        <taxon>Eukaryota</taxon>
        <taxon>Metazoa</taxon>
        <taxon>Ecdysozoa</taxon>
        <taxon>Arthropoda</taxon>
        <taxon>Hexapoda</taxon>
        <taxon>Insecta</taxon>
        <taxon>Pterygota</taxon>
        <taxon>Neoptera</taxon>
        <taxon>Paraneoptera</taxon>
        <taxon>Hemiptera</taxon>
        <taxon>Heteroptera</taxon>
        <taxon>Panheteroptera</taxon>
        <taxon>Cimicomorpha</taxon>
        <taxon>Miridae</taxon>
        <taxon>Dicyphina</taxon>
        <taxon>Nesidiocoris</taxon>
    </lineage>
</organism>
<feature type="compositionally biased region" description="Polar residues" evidence="1">
    <location>
        <begin position="54"/>
        <end position="63"/>
    </location>
</feature>
<dbReference type="Proteomes" id="UP000479000">
    <property type="component" value="Unassembled WGS sequence"/>
</dbReference>
<name>A0A6H5G7G5_9HEMI</name>
<gene>
    <name evidence="2" type="ORF">NTEN_LOCUS4810</name>
</gene>